<organism evidence="4">
    <name type="scientific">Chromera velia CCMP2878</name>
    <dbReference type="NCBI Taxonomy" id="1169474"/>
    <lineage>
        <taxon>Eukaryota</taxon>
        <taxon>Sar</taxon>
        <taxon>Alveolata</taxon>
        <taxon>Colpodellida</taxon>
        <taxon>Chromeraceae</taxon>
        <taxon>Chromera</taxon>
    </lineage>
</organism>
<evidence type="ECO:0000256" key="1">
    <source>
        <dbReference type="SAM" id="MobiDB-lite"/>
    </source>
</evidence>
<feature type="compositionally biased region" description="Low complexity" evidence="1">
    <location>
        <begin position="137"/>
        <end position="149"/>
    </location>
</feature>
<dbReference type="AlphaFoldDB" id="A0A0G4FU98"/>
<feature type="compositionally biased region" description="Basic and acidic residues" evidence="1">
    <location>
        <begin position="118"/>
        <end position="136"/>
    </location>
</feature>
<dbReference type="VEuPathDB" id="CryptoDB:Cvel_3761"/>
<feature type="domain" description="Protein kinase" evidence="3">
    <location>
        <begin position="183"/>
        <end position="468"/>
    </location>
</feature>
<evidence type="ECO:0000313" key="4">
    <source>
        <dbReference type="EMBL" id="CEM18492.1"/>
    </source>
</evidence>
<evidence type="ECO:0000256" key="2">
    <source>
        <dbReference type="SAM" id="SignalP"/>
    </source>
</evidence>
<dbReference type="GO" id="GO:0004672">
    <property type="term" value="F:protein kinase activity"/>
    <property type="evidence" value="ECO:0007669"/>
    <property type="project" value="InterPro"/>
</dbReference>
<dbReference type="InterPro" id="IPR000719">
    <property type="entry name" value="Prot_kinase_dom"/>
</dbReference>
<dbReference type="InterPro" id="IPR011009">
    <property type="entry name" value="Kinase-like_dom_sf"/>
</dbReference>
<feature type="region of interest" description="Disordered" evidence="1">
    <location>
        <begin position="65"/>
        <end position="149"/>
    </location>
</feature>
<dbReference type="PROSITE" id="PS50011">
    <property type="entry name" value="PROTEIN_KINASE_DOM"/>
    <property type="match status" value="1"/>
</dbReference>
<name>A0A0G4FU98_9ALVE</name>
<dbReference type="SUPFAM" id="SSF56112">
    <property type="entry name" value="Protein kinase-like (PK-like)"/>
    <property type="match status" value="1"/>
</dbReference>
<dbReference type="Pfam" id="PF00069">
    <property type="entry name" value="Pkinase"/>
    <property type="match status" value="1"/>
</dbReference>
<dbReference type="Gene3D" id="1.10.510.10">
    <property type="entry name" value="Transferase(Phosphotransferase) domain 1"/>
    <property type="match status" value="1"/>
</dbReference>
<accession>A0A0G4FU98</accession>
<evidence type="ECO:0000259" key="3">
    <source>
        <dbReference type="PROSITE" id="PS50011"/>
    </source>
</evidence>
<feature type="signal peptide" evidence="2">
    <location>
        <begin position="1"/>
        <end position="20"/>
    </location>
</feature>
<feature type="compositionally biased region" description="Acidic residues" evidence="1">
    <location>
        <begin position="99"/>
        <end position="117"/>
    </location>
</feature>
<gene>
    <name evidence="4" type="ORF">Cvel_3761</name>
</gene>
<proteinExistence type="predicted"/>
<keyword evidence="2" id="KW-0732">Signal</keyword>
<feature type="chain" id="PRO_5005189277" description="Protein kinase domain-containing protein" evidence="2">
    <location>
        <begin position="21"/>
        <end position="468"/>
    </location>
</feature>
<dbReference type="EMBL" id="CDMZ01000639">
    <property type="protein sequence ID" value="CEM18492.1"/>
    <property type="molecule type" value="Genomic_DNA"/>
</dbReference>
<reference evidence="4" key="1">
    <citation type="submission" date="2014-11" db="EMBL/GenBank/DDBJ databases">
        <authorList>
            <person name="Otto D Thomas"/>
            <person name="Naeem Raeece"/>
        </authorList>
    </citation>
    <scope>NUCLEOTIDE SEQUENCE</scope>
</reference>
<sequence length="468" mass="51989">MFWPSLLPFVFLATLHGAAGLRETTRLDSESFLQEGKGDGSRLSFLQHEETDGSWQMALKKEVKTLPLGPPSPDTNAFSAPGWTSDDVSGSLEEIKGEEGDEQEAVVEERKEDEEEEKKEREKGALGTEKEKERTSARTASSPRAADASVQAVSRLLLTAPGDDCSYEILMDVKDEHCPRGFQPTGFRLGGGAFASVERMENSTRLIRASLDLDGGMELGKGKERLSERCQKMAEDTTHFAVKVMDIAGKTKMDGSRRVSRLLVPSEKARQEGCRHERLAKRTDVVPCMFKGWECGGVSYFVMESLAFSLREAVWRSSNAQPRRIDLKMSERLAKALVGAVEKMADAGCSHNDLHSKNIMFDWEGRVKLVDFGQSSCTKGLKELSDKYKRVIVKDNLGTSLCTEFWGPMRQEIIGGGWLKDVCDRWKGGWGYTFGSFREYADKPALSSEELCGLKIFDSSECGISPEK</sequence>
<dbReference type="GO" id="GO:0005524">
    <property type="term" value="F:ATP binding"/>
    <property type="evidence" value="ECO:0007669"/>
    <property type="project" value="InterPro"/>
</dbReference>
<protein>
    <recommendedName>
        <fullName evidence="3">Protein kinase domain-containing protein</fullName>
    </recommendedName>
</protein>